<keyword evidence="3" id="KW-1185">Reference proteome</keyword>
<dbReference type="Pfam" id="PF13333">
    <property type="entry name" value="rve_2"/>
    <property type="match status" value="1"/>
</dbReference>
<dbReference type="PANTHER" id="PTHR46889:SF4">
    <property type="entry name" value="TRANSPOSASE INSO FOR INSERTION SEQUENCE ELEMENT IS911B-RELATED"/>
    <property type="match status" value="1"/>
</dbReference>
<dbReference type="InterPro" id="IPR001584">
    <property type="entry name" value="Integrase_cat-core"/>
</dbReference>
<dbReference type="EMBL" id="FTPU01000002">
    <property type="protein sequence ID" value="SIT95534.1"/>
    <property type="molecule type" value="Genomic_DNA"/>
</dbReference>
<dbReference type="PROSITE" id="PS50994">
    <property type="entry name" value="INTEGRASE"/>
    <property type="match status" value="1"/>
</dbReference>
<dbReference type="Gene3D" id="3.30.420.10">
    <property type="entry name" value="Ribonuclease H-like superfamily/Ribonuclease H"/>
    <property type="match status" value="1"/>
</dbReference>
<accession>A0A1U7PSM1</accession>
<dbReference type="GO" id="GO:0003676">
    <property type="term" value="F:nucleic acid binding"/>
    <property type="evidence" value="ECO:0007669"/>
    <property type="project" value="InterPro"/>
</dbReference>
<name>A0A1U7PSM1_9FLAO</name>
<dbReference type="SUPFAM" id="SSF53098">
    <property type="entry name" value="Ribonuclease H-like"/>
    <property type="match status" value="1"/>
</dbReference>
<dbReference type="InterPro" id="IPR012337">
    <property type="entry name" value="RNaseH-like_sf"/>
</dbReference>
<dbReference type="Proteomes" id="UP000187261">
    <property type="component" value="Unassembled WGS sequence"/>
</dbReference>
<protein>
    <submittedName>
        <fullName evidence="2">Integrase core domain-containing protein</fullName>
    </submittedName>
</protein>
<evidence type="ECO:0000313" key="3">
    <source>
        <dbReference type="Proteomes" id="UP000187261"/>
    </source>
</evidence>
<dbReference type="GO" id="GO:0015074">
    <property type="term" value="P:DNA integration"/>
    <property type="evidence" value="ECO:0007669"/>
    <property type="project" value="InterPro"/>
</dbReference>
<gene>
    <name evidence="2" type="ORF">SAMN05660493_00181</name>
</gene>
<reference evidence="3" key="1">
    <citation type="submission" date="2016-10" db="EMBL/GenBank/DDBJ databases">
        <authorList>
            <person name="Varghese N."/>
            <person name="Submissions S."/>
        </authorList>
    </citation>
    <scope>NUCLEOTIDE SEQUENCE [LARGE SCALE GENOMIC DNA]</scope>
    <source>
        <strain evidence="3">DSM 19482</strain>
    </source>
</reference>
<dbReference type="InterPro" id="IPR036397">
    <property type="entry name" value="RNaseH_sf"/>
</dbReference>
<sequence length="128" mass="14519">MTAKNTSVEAIKMGIVNRGVKGGLIFHSDRGIQYACDEFSEVIVENKILQSISRKANCWDNAVAESFFKTLKAEMVYQRKFMDQQAAKLEVFGYIEGFYNTKRTHSALGCKTPKQIEEMLLDKERLAA</sequence>
<evidence type="ECO:0000313" key="2">
    <source>
        <dbReference type="EMBL" id="SIT95534.1"/>
    </source>
</evidence>
<evidence type="ECO:0000259" key="1">
    <source>
        <dbReference type="PROSITE" id="PS50994"/>
    </source>
</evidence>
<dbReference type="AlphaFoldDB" id="A0A1U7PSM1"/>
<dbReference type="PANTHER" id="PTHR46889">
    <property type="entry name" value="TRANSPOSASE INSF FOR INSERTION SEQUENCE IS3B-RELATED"/>
    <property type="match status" value="1"/>
</dbReference>
<organism evidence="2 3">
    <name type="scientific">Epilithonimonas bovis DSM 19482</name>
    <dbReference type="NCBI Taxonomy" id="1121284"/>
    <lineage>
        <taxon>Bacteria</taxon>
        <taxon>Pseudomonadati</taxon>
        <taxon>Bacteroidota</taxon>
        <taxon>Flavobacteriia</taxon>
        <taxon>Flavobacteriales</taxon>
        <taxon>Weeksellaceae</taxon>
        <taxon>Chryseobacterium group</taxon>
        <taxon>Epilithonimonas</taxon>
    </lineage>
</organism>
<feature type="domain" description="Integrase catalytic" evidence="1">
    <location>
        <begin position="1"/>
        <end position="121"/>
    </location>
</feature>
<dbReference type="InterPro" id="IPR050900">
    <property type="entry name" value="Transposase_IS3/IS150/IS904"/>
</dbReference>
<proteinExistence type="predicted"/>